<feature type="chain" id="PRO_5039257946" description="Lipoprotein" evidence="1">
    <location>
        <begin position="19"/>
        <end position="64"/>
    </location>
</feature>
<gene>
    <name evidence="2" type="ORF">H9982_01755</name>
</gene>
<reference evidence="2" key="2">
    <citation type="submission" date="2021-04" db="EMBL/GenBank/DDBJ databases">
        <authorList>
            <person name="Gilroy R."/>
        </authorList>
    </citation>
    <scope>NUCLEOTIDE SEQUENCE</scope>
    <source>
        <strain evidence="2">ChiHjej12B11-16260</strain>
    </source>
</reference>
<comment type="caution">
    <text evidence="2">The sequence shown here is derived from an EMBL/GenBank/DDBJ whole genome shotgun (WGS) entry which is preliminary data.</text>
</comment>
<evidence type="ECO:0000313" key="3">
    <source>
        <dbReference type="Proteomes" id="UP000824246"/>
    </source>
</evidence>
<dbReference type="PROSITE" id="PS51257">
    <property type="entry name" value="PROKAR_LIPOPROTEIN"/>
    <property type="match status" value="1"/>
</dbReference>
<feature type="non-terminal residue" evidence="2">
    <location>
        <position position="64"/>
    </location>
</feature>
<protein>
    <recommendedName>
        <fullName evidence="4">Lipoprotein</fullName>
    </recommendedName>
</protein>
<keyword evidence="1" id="KW-0732">Signal</keyword>
<dbReference type="AlphaFoldDB" id="A0A9D1VQW8"/>
<accession>A0A9D1VQW8</accession>
<organism evidence="2 3">
    <name type="scientific">Candidatus Barnesiella excrementipullorum</name>
    <dbReference type="NCBI Taxonomy" id="2838479"/>
    <lineage>
        <taxon>Bacteria</taxon>
        <taxon>Pseudomonadati</taxon>
        <taxon>Bacteroidota</taxon>
        <taxon>Bacteroidia</taxon>
        <taxon>Bacteroidales</taxon>
        <taxon>Barnesiellaceae</taxon>
        <taxon>Barnesiella</taxon>
    </lineage>
</organism>
<evidence type="ECO:0008006" key="4">
    <source>
        <dbReference type="Google" id="ProtNLM"/>
    </source>
</evidence>
<name>A0A9D1VQW8_9BACT</name>
<dbReference type="Proteomes" id="UP000824246">
    <property type="component" value="Unassembled WGS sequence"/>
</dbReference>
<evidence type="ECO:0000256" key="1">
    <source>
        <dbReference type="SAM" id="SignalP"/>
    </source>
</evidence>
<dbReference type="EMBL" id="DXFB01000044">
    <property type="protein sequence ID" value="HIX44925.1"/>
    <property type="molecule type" value="Genomic_DNA"/>
</dbReference>
<evidence type="ECO:0000313" key="2">
    <source>
        <dbReference type="EMBL" id="HIX44925.1"/>
    </source>
</evidence>
<feature type="signal peptide" evidence="1">
    <location>
        <begin position="1"/>
        <end position="18"/>
    </location>
</feature>
<reference evidence="2" key="1">
    <citation type="journal article" date="2021" name="PeerJ">
        <title>Extensive microbial diversity within the chicken gut microbiome revealed by metagenomics and culture.</title>
        <authorList>
            <person name="Gilroy R."/>
            <person name="Ravi A."/>
            <person name="Getino M."/>
            <person name="Pursley I."/>
            <person name="Horton D.L."/>
            <person name="Alikhan N.F."/>
            <person name="Baker D."/>
            <person name="Gharbi K."/>
            <person name="Hall N."/>
            <person name="Watson M."/>
            <person name="Adriaenssens E.M."/>
            <person name="Foster-Nyarko E."/>
            <person name="Jarju S."/>
            <person name="Secka A."/>
            <person name="Antonio M."/>
            <person name="Oren A."/>
            <person name="Chaudhuri R.R."/>
            <person name="La Ragione R."/>
            <person name="Hildebrand F."/>
            <person name="Pallen M.J."/>
        </authorList>
    </citation>
    <scope>NUCLEOTIDE SEQUENCE</scope>
    <source>
        <strain evidence="2">ChiHjej12B11-16260</strain>
    </source>
</reference>
<sequence>MRKILIQLLLYVSMIMLASCYTATESTPKIDDTVLKNIEKSEEELIMENNFVKRGCQTWLPGKA</sequence>
<proteinExistence type="predicted"/>